<name>A0A7R9UBA1_9STRA</name>
<dbReference type="GO" id="GO:0051082">
    <property type="term" value="F:unfolded protein binding"/>
    <property type="evidence" value="ECO:0007669"/>
    <property type="project" value="InterPro"/>
</dbReference>
<protein>
    <recommendedName>
        <fullName evidence="4">J domain-containing protein</fullName>
    </recommendedName>
</protein>
<dbReference type="Gene3D" id="1.10.287.110">
    <property type="entry name" value="DnaJ domain"/>
    <property type="match status" value="1"/>
</dbReference>
<proteinExistence type="predicted"/>
<dbReference type="PANTHER" id="PTHR24078">
    <property type="entry name" value="DNAJ HOMOLOG SUBFAMILY C MEMBER"/>
    <property type="match status" value="1"/>
</dbReference>
<dbReference type="Pfam" id="PF00226">
    <property type="entry name" value="DnaJ"/>
    <property type="match status" value="1"/>
</dbReference>
<dbReference type="InterPro" id="IPR008971">
    <property type="entry name" value="HSP40/DnaJ_pept-bd"/>
</dbReference>
<reference evidence="5" key="1">
    <citation type="submission" date="2021-01" db="EMBL/GenBank/DDBJ databases">
        <authorList>
            <person name="Corre E."/>
            <person name="Pelletier E."/>
            <person name="Niang G."/>
            <person name="Scheremetjew M."/>
            <person name="Finn R."/>
            <person name="Kale V."/>
            <person name="Holt S."/>
            <person name="Cochrane G."/>
            <person name="Meng A."/>
            <person name="Brown T."/>
            <person name="Cohen L."/>
        </authorList>
    </citation>
    <scope>NUCLEOTIDE SEQUENCE</scope>
    <source>
        <strain evidence="5">CCMP2078</strain>
    </source>
</reference>
<feature type="domain" description="J" evidence="4">
    <location>
        <begin position="18"/>
        <end position="84"/>
    </location>
</feature>
<dbReference type="EMBL" id="HBEA01013275">
    <property type="protein sequence ID" value="CAD8260582.1"/>
    <property type="molecule type" value="Transcribed_RNA"/>
</dbReference>
<dbReference type="SMART" id="SM00271">
    <property type="entry name" value="DnaJ"/>
    <property type="match status" value="1"/>
</dbReference>
<feature type="compositionally biased region" description="Gly residues" evidence="2">
    <location>
        <begin position="94"/>
        <end position="110"/>
    </location>
</feature>
<dbReference type="PROSITE" id="PS00636">
    <property type="entry name" value="DNAJ_1"/>
    <property type="match status" value="1"/>
</dbReference>
<feature type="chain" id="PRO_5031277243" description="J domain-containing protein" evidence="3">
    <location>
        <begin position="16"/>
        <end position="375"/>
    </location>
</feature>
<dbReference type="Gene3D" id="2.60.260.20">
    <property type="entry name" value="Urease metallochaperone UreE, N-terminal domain"/>
    <property type="match status" value="1"/>
</dbReference>
<dbReference type="PRINTS" id="PR00625">
    <property type="entry name" value="JDOMAIN"/>
</dbReference>
<dbReference type="GO" id="GO:0006457">
    <property type="term" value="P:protein folding"/>
    <property type="evidence" value="ECO:0007669"/>
    <property type="project" value="InterPro"/>
</dbReference>
<evidence type="ECO:0000313" key="5">
    <source>
        <dbReference type="EMBL" id="CAD8260582.1"/>
    </source>
</evidence>
<dbReference type="InterPro" id="IPR036869">
    <property type="entry name" value="J_dom_sf"/>
</dbReference>
<dbReference type="SUPFAM" id="SSF46565">
    <property type="entry name" value="Chaperone J-domain"/>
    <property type="match status" value="1"/>
</dbReference>
<dbReference type="InterPro" id="IPR051339">
    <property type="entry name" value="DnaJ_subfamily_B"/>
</dbReference>
<dbReference type="PROSITE" id="PS50076">
    <property type="entry name" value="DNAJ_2"/>
    <property type="match status" value="1"/>
</dbReference>
<dbReference type="SUPFAM" id="SSF49493">
    <property type="entry name" value="HSP40/DnaJ peptide-binding domain"/>
    <property type="match status" value="1"/>
</dbReference>
<dbReference type="GO" id="GO:0051087">
    <property type="term" value="F:protein-folding chaperone binding"/>
    <property type="evidence" value="ECO:0007669"/>
    <property type="project" value="TreeGrafter"/>
</dbReference>
<dbReference type="InterPro" id="IPR018253">
    <property type="entry name" value="DnaJ_domain_CS"/>
</dbReference>
<dbReference type="GO" id="GO:0005829">
    <property type="term" value="C:cytosol"/>
    <property type="evidence" value="ECO:0007669"/>
    <property type="project" value="TreeGrafter"/>
</dbReference>
<dbReference type="InterPro" id="IPR001623">
    <property type="entry name" value="DnaJ_domain"/>
</dbReference>
<dbReference type="CDD" id="cd06257">
    <property type="entry name" value="DnaJ"/>
    <property type="match status" value="1"/>
</dbReference>
<dbReference type="PANTHER" id="PTHR24078:SF553">
    <property type="entry name" value="DNAJ HOMOLOG SUBFAMILY B MEMBER 5"/>
    <property type="match status" value="1"/>
</dbReference>
<gene>
    <name evidence="5" type="ORF">PPYR1160_LOCUS10084</name>
</gene>
<feature type="signal peptide" evidence="3">
    <location>
        <begin position="1"/>
        <end position="15"/>
    </location>
</feature>
<evidence type="ECO:0000256" key="2">
    <source>
        <dbReference type="SAM" id="MobiDB-lite"/>
    </source>
</evidence>
<evidence type="ECO:0000256" key="1">
    <source>
        <dbReference type="ARBA" id="ARBA00023186"/>
    </source>
</evidence>
<keyword evidence="1" id="KW-0143">Chaperone</keyword>
<dbReference type="InterPro" id="IPR002939">
    <property type="entry name" value="DnaJ_C"/>
</dbReference>
<accession>A0A7R9UBA1</accession>
<feature type="region of interest" description="Disordered" evidence="2">
    <location>
        <begin position="81"/>
        <end position="146"/>
    </location>
</feature>
<dbReference type="Pfam" id="PF01556">
    <property type="entry name" value="DnaJ_C"/>
    <property type="match status" value="1"/>
</dbReference>
<dbReference type="AlphaFoldDB" id="A0A7R9UBA1"/>
<organism evidence="5">
    <name type="scientific">Pinguiococcus pyrenoidosus</name>
    <dbReference type="NCBI Taxonomy" id="172671"/>
    <lineage>
        <taxon>Eukaryota</taxon>
        <taxon>Sar</taxon>
        <taxon>Stramenopiles</taxon>
        <taxon>Ochrophyta</taxon>
        <taxon>Pinguiophyceae</taxon>
        <taxon>Pinguiochrysidales</taxon>
        <taxon>Pinguiochrysidaceae</taxon>
        <taxon>Pinguiococcus</taxon>
    </lineage>
</organism>
<sequence length="375" mass="42058">MRLHLLLLSLALVQGAGDYYKLLQVPRTASERDISKAFRRLARTHHPDKNPSNREKAEQKFKELTRAHEVLKDPQKRQIYDATGRDPDEVPPTGFGGPSSGFSGFPGGFPGSQAPPPGFSFGGTPGFDFPFQSSPRRGPTPGQQNDILDELLGAFLGRRRGQTSFTERQAPPQEPEKEVFHEMHLTLDQLYAGARRKIRVVHQVPNSWTGAYETLKEVYSVRISPGYRNGTKLRFKGRTREVNGMQFRLPPVTITIHEKPHPFLVRTGKNHEDLLYVCNLTVDKVLSGRTLRLRVPLPCGKTAEVRLKPKDLEAAARRLSAREMEAQMHWNAISRVFVAEKKLVGMGMPRARGLGLQYGDLLVRFEVIVSKAAPA</sequence>
<evidence type="ECO:0000259" key="4">
    <source>
        <dbReference type="PROSITE" id="PS50076"/>
    </source>
</evidence>
<keyword evidence="3" id="KW-0732">Signal</keyword>
<evidence type="ECO:0000256" key="3">
    <source>
        <dbReference type="SAM" id="SignalP"/>
    </source>
</evidence>